<dbReference type="RefSeq" id="WP_275682579.1">
    <property type="nucleotide sequence ID" value="NZ_JAJLJH010000002.1"/>
</dbReference>
<name>A0A9X1YLG8_9BURK</name>
<proteinExistence type="predicted"/>
<sequence length="146" mass="16440">MQRRRLLALPALALTGLASGKSRPSYRFGILAQDGDGDWRLATETTRIPRRYKASGFRFGIEFTNWDRAPLEWYEVVRLPSGTKAATGNMSLAEPRVLRTKPQSSDQARITDDFWFDEGDPLGRHRLELVVNGVQVFAVDFEVVAA</sequence>
<evidence type="ECO:0000313" key="1">
    <source>
        <dbReference type="EMBL" id="MCK9686557.1"/>
    </source>
</evidence>
<protein>
    <submittedName>
        <fullName evidence="1">Uncharacterized protein</fullName>
    </submittedName>
</protein>
<dbReference type="Proteomes" id="UP001139353">
    <property type="component" value="Unassembled WGS sequence"/>
</dbReference>
<accession>A0A9X1YLG8</accession>
<keyword evidence="2" id="KW-1185">Reference proteome</keyword>
<gene>
    <name evidence="1" type="ORF">LPC04_12645</name>
</gene>
<reference evidence="1" key="1">
    <citation type="submission" date="2021-11" db="EMBL/GenBank/DDBJ databases">
        <title>BS-T2-15 a new species belonging to the Comamonadaceae family isolated from the soil of a French oak forest.</title>
        <authorList>
            <person name="Mieszkin S."/>
            <person name="Alain K."/>
        </authorList>
    </citation>
    <scope>NUCLEOTIDE SEQUENCE</scope>
    <source>
        <strain evidence="1">BS-T2-15</strain>
    </source>
</reference>
<dbReference type="EMBL" id="JAJLJH010000002">
    <property type="protein sequence ID" value="MCK9686557.1"/>
    <property type="molecule type" value="Genomic_DNA"/>
</dbReference>
<dbReference type="AlphaFoldDB" id="A0A9X1YLG8"/>
<organism evidence="1 2">
    <name type="scientific">Scleromatobacter humisilvae</name>
    <dbReference type="NCBI Taxonomy" id="2897159"/>
    <lineage>
        <taxon>Bacteria</taxon>
        <taxon>Pseudomonadati</taxon>
        <taxon>Pseudomonadota</taxon>
        <taxon>Betaproteobacteria</taxon>
        <taxon>Burkholderiales</taxon>
        <taxon>Sphaerotilaceae</taxon>
        <taxon>Scleromatobacter</taxon>
    </lineage>
</organism>
<comment type="caution">
    <text evidence="1">The sequence shown here is derived from an EMBL/GenBank/DDBJ whole genome shotgun (WGS) entry which is preliminary data.</text>
</comment>
<evidence type="ECO:0000313" key="2">
    <source>
        <dbReference type="Proteomes" id="UP001139353"/>
    </source>
</evidence>